<dbReference type="SFLD" id="SFLDS00003">
    <property type="entry name" value="Haloacid_Dehalogenase"/>
    <property type="match status" value="1"/>
</dbReference>
<dbReference type="Gene3D" id="1.10.150.240">
    <property type="entry name" value="Putative phosphatase, domain 2"/>
    <property type="match status" value="1"/>
</dbReference>
<dbReference type="PANTHER" id="PTHR43434:SF22">
    <property type="entry name" value="PHOSPHOGLYCOLATE PHOSPHATASE"/>
    <property type="match status" value="1"/>
</dbReference>
<dbReference type="GO" id="GO:0016787">
    <property type="term" value="F:hydrolase activity"/>
    <property type="evidence" value="ECO:0007669"/>
    <property type="project" value="UniProtKB-KW"/>
</dbReference>
<dbReference type="InterPro" id="IPR036412">
    <property type="entry name" value="HAD-like_sf"/>
</dbReference>
<dbReference type="RefSeq" id="WP_191798729.1">
    <property type="nucleotide sequence ID" value="NZ_JACSQL010000002.1"/>
</dbReference>
<dbReference type="InterPro" id="IPR050155">
    <property type="entry name" value="HAD-like_hydrolase_sf"/>
</dbReference>
<evidence type="ECO:0000313" key="1">
    <source>
        <dbReference type="EMBL" id="MBD7967458.1"/>
    </source>
</evidence>
<protein>
    <submittedName>
        <fullName evidence="1">HAD-IA family hydrolase</fullName>
    </submittedName>
</protein>
<accession>A0ABR8SVD8</accession>
<dbReference type="Pfam" id="PF00702">
    <property type="entry name" value="Hydrolase"/>
    <property type="match status" value="1"/>
</dbReference>
<dbReference type="NCBIfam" id="TIGR01509">
    <property type="entry name" value="HAD-SF-IA-v3"/>
    <property type="match status" value="1"/>
</dbReference>
<dbReference type="InterPro" id="IPR023198">
    <property type="entry name" value="PGP-like_dom2"/>
</dbReference>
<dbReference type="NCBIfam" id="TIGR01549">
    <property type="entry name" value="HAD-SF-IA-v1"/>
    <property type="match status" value="1"/>
</dbReference>
<evidence type="ECO:0000313" key="2">
    <source>
        <dbReference type="Proteomes" id="UP000608071"/>
    </source>
</evidence>
<dbReference type="EMBL" id="JACSQL010000002">
    <property type="protein sequence ID" value="MBD7967458.1"/>
    <property type="molecule type" value="Genomic_DNA"/>
</dbReference>
<sequence length="252" mass="27774">MVLLKTEKAEAHVLGILFDKDGTLLDLNKLWTPWATFVLDQLERKLASLGHSFTGHRDQVLGTQYDNSGRVIGYDAQGPFAIATVSESTAVLAWQLYVAGMPWNDAITYVRMISRQAMSKVTQEHAHPTPGLIPFLMKCREKGIRLGVVTSDARDTAEHHLRWLGILDYFDVIIGYDQVKNSKPHPESAHVACAKLGLSPQDCAVIGDSNGDMQMAKSAESALAVGLVQSHDPFYLHDADTVITNFTQISLE</sequence>
<dbReference type="Gene3D" id="3.40.50.1000">
    <property type="entry name" value="HAD superfamily/HAD-like"/>
    <property type="match status" value="1"/>
</dbReference>
<dbReference type="InterPro" id="IPR023214">
    <property type="entry name" value="HAD_sf"/>
</dbReference>
<dbReference type="Proteomes" id="UP000608071">
    <property type="component" value="Unassembled WGS sequence"/>
</dbReference>
<organism evidence="1 2">
    <name type="scientific">Paenibacillus gallinarum</name>
    <dbReference type="NCBI Taxonomy" id="2762232"/>
    <lineage>
        <taxon>Bacteria</taxon>
        <taxon>Bacillati</taxon>
        <taxon>Bacillota</taxon>
        <taxon>Bacilli</taxon>
        <taxon>Bacillales</taxon>
        <taxon>Paenibacillaceae</taxon>
        <taxon>Paenibacillus</taxon>
    </lineage>
</organism>
<reference evidence="1 2" key="1">
    <citation type="submission" date="2020-08" db="EMBL/GenBank/DDBJ databases">
        <title>A Genomic Blueprint of the Chicken Gut Microbiome.</title>
        <authorList>
            <person name="Gilroy R."/>
            <person name="Ravi A."/>
            <person name="Getino M."/>
            <person name="Pursley I."/>
            <person name="Horton D.L."/>
            <person name="Alikhan N.-F."/>
            <person name="Baker D."/>
            <person name="Gharbi K."/>
            <person name="Hall N."/>
            <person name="Watson M."/>
            <person name="Adriaenssens E.M."/>
            <person name="Foster-Nyarko E."/>
            <person name="Jarju S."/>
            <person name="Secka A."/>
            <person name="Antonio M."/>
            <person name="Oren A."/>
            <person name="Chaudhuri R."/>
            <person name="La Ragione R.M."/>
            <person name="Hildebrand F."/>
            <person name="Pallen M.J."/>
        </authorList>
    </citation>
    <scope>NUCLEOTIDE SEQUENCE [LARGE SCALE GENOMIC DNA]</scope>
    <source>
        <strain evidence="1 2">Sa2BVA9</strain>
    </source>
</reference>
<gene>
    <name evidence="1" type="ORF">H9647_05245</name>
</gene>
<keyword evidence="1" id="KW-0378">Hydrolase</keyword>
<dbReference type="PANTHER" id="PTHR43434">
    <property type="entry name" value="PHOSPHOGLYCOLATE PHOSPHATASE"/>
    <property type="match status" value="1"/>
</dbReference>
<dbReference type="PRINTS" id="PR00413">
    <property type="entry name" value="HADHALOGNASE"/>
</dbReference>
<keyword evidence="2" id="KW-1185">Reference proteome</keyword>
<proteinExistence type="predicted"/>
<name>A0ABR8SVD8_9BACL</name>
<dbReference type="SUPFAM" id="SSF56784">
    <property type="entry name" value="HAD-like"/>
    <property type="match status" value="1"/>
</dbReference>
<dbReference type="SFLD" id="SFLDG01129">
    <property type="entry name" value="C1.5:_HAD__Beta-PGM__Phosphata"/>
    <property type="match status" value="1"/>
</dbReference>
<comment type="caution">
    <text evidence="1">The sequence shown here is derived from an EMBL/GenBank/DDBJ whole genome shotgun (WGS) entry which is preliminary data.</text>
</comment>
<dbReference type="InterPro" id="IPR006439">
    <property type="entry name" value="HAD-SF_hydro_IA"/>
</dbReference>